<evidence type="ECO:0000256" key="1">
    <source>
        <dbReference type="HAMAP-Rule" id="MF_02223"/>
    </source>
</evidence>
<sequence>MKKITAFAPAHISGFFVPRITKKPEESGSLGAGVCLDDGIIAEASFSDTTRILLNNKPFECSPLVDAIHAVTDAPLKIKLNSIVPFGAGFGASGASTLASVVAANQLQDVNLTRNQLAQIAHTAEVINKTGLGDVPAQTTGGLVIRLKEGVPPRNKIDKILTPPISVSWVSFKNISTKKILEDDTFQKQIATSGKNVLKNLIRNPTVENFMIQSNKFTSEVNLASSHVLDAIEAARAKGYTAAQAMLGDTAFAIGTDVFSEYEHAGTSLVNHTGATLV</sequence>
<dbReference type="InterPro" id="IPR012043">
    <property type="entry name" value="PoK"/>
</dbReference>
<dbReference type="EC" id="2.7.1.169" evidence="1"/>
<comment type="function">
    <text evidence="1">Phosphorylates (R)-pantoate to form (R)-4-phosphopantoate in the CoA biosynthesis pathway.</text>
</comment>
<keyword evidence="1" id="KW-0067">ATP-binding</keyword>
<dbReference type="SUPFAM" id="SSF54211">
    <property type="entry name" value="Ribosomal protein S5 domain 2-like"/>
    <property type="match status" value="1"/>
</dbReference>
<comment type="similarity">
    <text evidence="1">Belongs to the GHMP kinase family. PoK subfamily.</text>
</comment>
<dbReference type="GO" id="GO:0015937">
    <property type="term" value="P:coenzyme A biosynthetic process"/>
    <property type="evidence" value="ECO:0007669"/>
    <property type="project" value="UniProtKB-UniRule"/>
</dbReference>
<organism evidence="3 4">
    <name type="scientific">Candidatus Argoarchaeum ethanivorans</name>
    <dbReference type="NCBI Taxonomy" id="2608793"/>
    <lineage>
        <taxon>Archaea</taxon>
        <taxon>Methanobacteriati</taxon>
        <taxon>Methanobacteriota</taxon>
        <taxon>Stenosarchaea group</taxon>
        <taxon>Methanomicrobia</taxon>
        <taxon>Methanosarcinales</taxon>
        <taxon>Methanosarcinales incertae sedis</taxon>
        <taxon>GOM Arc I cluster</taxon>
        <taxon>Candidatus Argoarchaeum</taxon>
    </lineage>
</organism>
<dbReference type="InterPro" id="IPR006204">
    <property type="entry name" value="GHMP_kinase_N_dom"/>
</dbReference>
<dbReference type="UniPathway" id="UPA00241"/>
<dbReference type="InterPro" id="IPR020568">
    <property type="entry name" value="Ribosomal_Su5_D2-typ_SF"/>
</dbReference>
<dbReference type="EMBL" id="CAJHIO010000007">
    <property type="protein sequence ID" value="CAD6491674.1"/>
    <property type="molecule type" value="Genomic_DNA"/>
</dbReference>
<keyword evidence="1 3" id="KW-0808">Transferase</keyword>
<keyword evidence="1" id="KW-0173">Coenzyme A biosynthesis</keyword>
<comment type="catalytic activity">
    <reaction evidence="1">
        <text>(R)-pantoate + ATP = (R)-4-phosphopantoate + ADP + H(+)</text>
        <dbReference type="Rhea" id="RHEA:28246"/>
        <dbReference type="ChEBI" id="CHEBI:15378"/>
        <dbReference type="ChEBI" id="CHEBI:15980"/>
        <dbReference type="ChEBI" id="CHEBI:30616"/>
        <dbReference type="ChEBI" id="CHEBI:61294"/>
        <dbReference type="ChEBI" id="CHEBI:456216"/>
        <dbReference type="EC" id="2.7.1.169"/>
    </reaction>
</comment>
<keyword evidence="1 3" id="KW-0418">Kinase</keyword>
<keyword evidence="1" id="KW-0547">Nucleotide-binding</keyword>
<dbReference type="PIRSF" id="PIRSF016896">
    <property type="entry name" value="GHMP_arc_MJ0969"/>
    <property type="match status" value="1"/>
</dbReference>
<comment type="pathway">
    <text evidence="1">Cofactor biosynthesis; coenzyme A biosynthesis.</text>
</comment>
<comment type="caution">
    <text evidence="3">The sequence shown here is derived from an EMBL/GenBank/DDBJ whole genome shotgun (WGS) entry which is preliminary data.</text>
</comment>
<proteinExistence type="inferred from homology"/>
<dbReference type="AlphaFoldDB" id="A0A811T3F7"/>
<dbReference type="Pfam" id="PF00288">
    <property type="entry name" value="GHMP_kinases_N"/>
    <property type="match status" value="1"/>
</dbReference>
<name>A0A811T3F7_9EURY</name>
<accession>A0A811T3F7</accession>
<dbReference type="Proteomes" id="UP000610373">
    <property type="component" value="Unassembled WGS sequence"/>
</dbReference>
<evidence type="ECO:0000259" key="2">
    <source>
        <dbReference type="Pfam" id="PF00288"/>
    </source>
</evidence>
<evidence type="ECO:0000313" key="4">
    <source>
        <dbReference type="Proteomes" id="UP000610373"/>
    </source>
</evidence>
<protein>
    <recommendedName>
        <fullName evidence="1">Pantoate kinase</fullName>
        <shortName evidence="1">PoK</shortName>
        <ecNumber evidence="1">2.7.1.169</ecNumber>
    </recommendedName>
</protein>
<feature type="domain" description="GHMP kinase N-terminal" evidence="2">
    <location>
        <begin position="74"/>
        <end position="142"/>
    </location>
</feature>
<dbReference type="HAMAP" id="MF_02223">
    <property type="entry name" value="Pantoate_kinase"/>
    <property type="match status" value="1"/>
</dbReference>
<gene>
    <name evidence="3" type="ORF">CHKLHMKO_00177</name>
</gene>
<evidence type="ECO:0000313" key="3">
    <source>
        <dbReference type="EMBL" id="CAD6491674.1"/>
    </source>
</evidence>
<dbReference type="GO" id="GO:0016301">
    <property type="term" value="F:kinase activity"/>
    <property type="evidence" value="ECO:0007669"/>
    <property type="project" value="UniProtKB-UniRule"/>
</dbReference>
<dbReference type="Gene3D" id="3.30.230.10">
    <property type="match status" value="1"/>
</dbReference>
<reference evidence="3" key="1">
    <citation type="submission" date="2020-10" db="EMBL/GenBank/DDBJ databases">
        <authorList>
            <person name="Hahn C.J."/>
            <person name="Laso-Perez R."/>
            <person name="Vulcano F."/>
            <person name="Vaziourakis K.-M."/>
            <person name="Stokke R."/>
            <person name="Steen I.H."/>
            <person name="Teske A."/>
            <person name="Boetius A."/>
            <person name="Liebeke M."/>
            <person name="Amann R."/>
            <person name="Knittel K."/>
        </authorList>
    </citation>
    <scope>NUCLEOTIDE SEQUENCE</scope>
    <source>
        <strain evidence="3">Gfbio:e3339647-f889-4370-9287-4fb5cb688e4c:AG392O15_GoMArc1</strain>
    </source>
</reference>
<dbReference type="InterPro" id="IPR014721">
    <property type="entry name" value="Ribsml_uS5_D2-typ_fold_subgr"/>
</dbReference>
<dbReference type="GO" id="GO:0005524">
    <property type="term" value="F:ATP binding"/>
    <property type="evidence" value="ECO:0007669"/>
    <property type="project" value="UniProtKB-KW"/>
</dbReference>
<dbReference type="PANTHER" id="PTHR42282">
    <property type="entry name" value="PANTOATE KINASE-RELATED"/>
    <property type="match status" value="1"/>
</dbReference>
<dbReference type="PANTHER" id="PTHR42282:SF1">
    <property type="entry name" value="PANTOATE KINASE"/>
    <property type="match status" value="1"/>
</dbReference>